<dbReference type="Pfam" id="PF00501">
    <property type="entry name" value="AMP-binding"/>
    <property type="match status" value="1"/>
</dbReference>
<organism evidence="3">
    <name type="scientific">marine sediment metagenome</name>
    <dbReference type="NCBI Taxonomy" id="412755"/>
    <lineage>
        <taxon>unclassified sequences</taxon>
        <taxon>metagenomes</taxon>
        <taxon>ecological metagenomes</taxon>
    </lineage>
</organism>
<protein>
    <recommendedName>
        <fullName evidence="4">AMP-dependent synthetase/ligase domain-containing protein</fullName>
    </recommendedName>
</protein>
<dbReference type="Gene3D" id="3.40.50.12780">
    <property type="entry name" value="N-terminal domain of ligase-like"/>
    <property type="match status" value="1"/>
</dbReference>
<dbReference type="SUPFAM" id="SSF56801">
    <property type="entry name" value="Acetyl-CoA synthetase-like"/>
    <property type="match status" value="1"/>
</dbReference>
<name>A0A0F9DF19_9ZZZZ</name>
<sequence length="455" mass="50055">GFIGIMIPTGAGAALCSIAALMSGRIPVMINYSGNSEKNVKHAQDKCGFSTIITAHALLEKIGCPEMDGFVYAEDLMASINIADKIKALITSKLPLSMLESTIHKGKMEDNAVILFTSGSEALPKAVQLTHTNITSNVESVVDRLSLTENDIFLANLPFFHVFGITANLWAPLNTGMTMVSYANPIDYRKICEIIQSEKVTLVAGTPSFLLGYLRKSEPGDFDSVRIFLAGADKCPDSLRKGYQDKHNKVLFEAYGATETSPAVTVNSPEMNRPGSIGKPIKNVKVRIEHHESGEECDTGEQGKILVKGPNIMKGYFDDIEETSRRIRHGWYDTGDMGYLDEDGYLWHTGRLKRFTKIGGEMISLVKVENALEKFLPEEVECCIVEIPDPVKGARVVAATTRDIDKKATLKHMGKELSNIELPKEFVVIEELPKMGSGKIDFRTTTSIVKDMLKS</sequence>
<dbReference type="InterPro" id="IPR045851">
    <property type="entry name" value="AMP-bd_C_sf"/>
</dbReference>
<dbReference type="InterPro" id="IPR042099">
    <property type="entry name" value="ANL_N_sf"/>
</dbReference>
<accession>A0A0F9DF19</accession>
<dbReference type="InterPro" id="IPR000873">
    <property type="entry name" value="AMP-dep_synth/lig_dom"/>
</dbReference>
<dbReference type="PANTHER" id="PTHR43201:SF32">
    <property type="entry name" value="2-SUCCINYLBENZOATE--COA LIGASE, CHLOROPLASTIC_PEROXISOMAL"/>
    <property type="match status" value="1"/>
</dbReference>
<reference evidence="3" key="1">
    <citation type="journal article" date="2015" name="Nature">
        <title>Complex archaea that bridge the gap between prokaryotes and eukaryotes.</title>
        <authorList>
            <person name="Spang A."/>
            <person name="Saw J.H."/>
            <person name="Jorgensen S.L."/>
            <person name="Zaremba-Niedzwiedzka K."/>
            <person name="Martijn J."/>
            <person name="Lind A.E."/>
            <person name="van Eijk R."/>
            <person name="Schleper C."/>
            <person name="Guy L."/>
            <person name="Ettema T.J."/>
        </authorList>
    </citation>
    <scope>NUCLEOTIDE SEQUENCE</scope>
</reference>
<feature type="domain" description="AMP-dependent synthetase/ligase" evidence="1">
    <location>
        <begin position="3"/>
        <end position="317"/>
    </location>
</feature>
<feature type="non-terminal residue" evidence="3">
    <location>
        <position position="1"/>
    </location>
</feature>
<dbReference type="InterPro" id="IPR025110">
    <property type="entry name" value="AMP-bd_C"/>
</dbReference>
<feature type="domain" description="AMP-binding enzyme C-terminal" evidence="2">
    <location>
        <begin position="368"/>
        <end position="439"/>
    </location>
</feature>
<evidence type="ECO:0000313" key="3">
    <source>
        <dbReference type="EMBL" id="KKL52351.1"/>
    </source>
</evidence>
<dbReference type="AlphaFoldDB" id="A0A0F9DF19"/>
<evidence type="ECO:0000259" key="1">
    <source>
        <dbReference type="Pfam" id="PF00501"/>
    </source>
</evidence>
<dbReference type="PANTHER" id="PTHR43201">
    <property type="entry name" value="ACYL-COA SYNTHETASE"/>
    <property type="match status" value="1"/>
</dbReference>
<dbReference type="Gene3D" id="3.30.300.30">
    <property type="match status" value="1"/>
</dbReference>
<dbReference type="EMBL" id="LAZR01031925">
    <property type="protein sequence ID" value="KKL52351.1"/>
    <property type="molecule type" value="Genomic_DNA"/>
</dbReference>
<gene>
    <name evidence="3" type="ORF">LCGC14_2286320</name>
</gene>
<dbReference type="Pfam" id="PF13193">
    <property type="entry name" value="AMP-binding_C"/>
    <property type="match status" value="1"/>
</dbReference>
<comment type="caution">
    <text evidence="3">The sequence shown here is derived from an EMBL/GenBank/DDBJ whole genome shotgun (WGS) entry which is preliminary data.</text>
</comment>
<evidence type="ECO:0008006" key="4">
    <source>
        <dbReference type="Google" id="ProtNLM"/>
    </source>
</evidence>
<proteinExistence type="predicted"/>
<dbReference type="GO" id="GO:0006631">
    <property type="term" value="P:fatty acid metabolic process"/>
    <property type="evidence" value="ECO:0007669"/>
    <property type="project" value="TreeGrafter"/>
</dbReference>
<dbReference type="GO" id="GO:0031956">
    <property type="term" value="F:medium-chain fatty acid-CoA ligase activity"/>
    <property type="evidence" value="ECO:0007669"/>
    <property type="project" value="TreeGrafter"/>
</dbReference>
<evidence type="ECO:0000259" key="2">
    <source>
        <dbReference type="Pfam" id="PF13193"/>
    </source>
</evidence>